<feature type="binding site" evidence="19">
    <location>
        <position position="468"/>
    </location>
    <ligand>
        <name>substrate</name>
    </ligand>
</feature>
<keyword evidence="22" id="KW-1185">Reference proteome</keyword>
<dbReference type="InterPro" id="IPR001754">
    <property type="entry name" value="OMPdeCOase_dom"/>
</dbReference>
<evidence type="ECO:0000256" key="13">
    <source>
        <dbReference type="ARBA" id="ARBA00023268"/>
    </source>
</evidence>
<dbReference type="PANTHER" id="PTHR19278">
    <property type="entry name" value="OROTATE PHOSPHORIBOSYLTRANSFERASE"/>
    <property type="match status" value="1"/>
</dbReference>
<evidence type="ECO:0000256" key="19">
    <source>
        <dbReference type="PIRSR" id="PIRSR614732-2"/>
    </source>
</evidence>
<feature type="binding site" evidence="19">
    <location>
        <position position="377"/>
    </location>
    <ligand>
        <name>substrate</name>
    </ligand>
</feature>
<keyword evidence="12" id="KW-0456">Lyase</keyword>
<dbReference type="FunFam" id="3.40.50.2020:FF:000025">
    <property type="entry name" value="Uridine monophosphate synthetase"/>
    <property type="match status" value="1"/>
</dbReference>
<dbReference type="FunFam" id="3.20.20.70:FF:000092">
    <property type="entry name" value="Uridine monophosphate synthetase"/>
    <property type="match status" value="1"/>
</dbReference>
<dbReference type="InterPro" id="IPR029057">
    <property type="entry name" value="PRTase-like"/>
</dbReference>
<dbReference type="InterPro" id="IPR014732">
    <property type="entry name" value="OMPdecase"/>
</dbReference>
<dbReference type="GO" id="GO:0044205">
    <property type="term" value="P:'de novo' UMP biosynthetic process"/>
    <property type="evidence" value="ECO:0007669"/>
    <property type="project" value="InterPro"/>
</dbReference>
<dbReference type="Gene3D" id="3.40.50.2020">
    <property type="match status" value="2"/>
</dbReference>
<comment type="pathway">
    <text evidence="1">Pyrimidine metabolism; UMP biosynthesis via de novo pathway; UMP from orotate: step 2/2.</text>
</comment>
<comment type="catalytic activity">
    <reaction evidence="15">
        <text>orotidine 5'-phosphate + diphosphate = orotate + 5-phospho-alpha-D-ribose 1-diphosphate</text>
        <dbReference type="Rhea" id="RHEA:10380"/>
        <dbReference type="ChEBI" id="CHEBI:30839"/>
        <dbReference type="ChEBI" id="CHEBI:33019"/>
        <dbReference type="ChEBI" id="CHEBI:57538"/>
        <dbReference type="ChEBI" id="CHEBI:58017"/>
        <dbReference type="EC" id="2.4.2.10"/>
    </reaction>
    <physiologicalReaction direction="right-to-left" evidence="15">
        <dbReference type="Rhea" id="RHEA:10382"/>
    </physiologicalReaction>
</comment>
<evidence type="ECO:0000256" key="18">
    <source>
        <dbReference type="PIRSR" id="PIRSR614732-1"/>
    </source>
</evidence>
<dbReference type="InterPro" id="IPR013785">
    <property type="entry name" value="Aldolase_TIM"/>
</dbReference>
<evidence type="ECO:0000256" key="6">
    <source>
        <dbReference type="ARBA" id="ARBA00012321"/>
    </source>
</evidence>
<dbReference type="EMBL" id="JAULJE010000004">
    <property type="protein sequence ID" value="KAK1343971.1"/>
    <property type="molecule type" value="Genomic_DNA"/>
</dbReference>
<evidence type="ECO:0000256" key="10">
    <source>
        <dbReference type="ARBA" id="ARBA00022793"/>
    </source>
</evidence>
<accession>A0AA40I7J9</accession>
<evidence type="ECO:0000256" key="9">
    <source>
        <dbReference type="ARBA" id="ARBA00022679"/>
    </source>
</evidence>
<dbReference type="EC" id="2.4.2.10" evidence="5"/>
<comment type="pathway">
    <text evidence="2">Pyrimidine metabolism; UMP biosynthesis via de novo pathway; UMP from orotate: step 1/2.</text>
</comment>
<feature type="active site" description="For OMPdecase activity" evidence="18">
    <location>
        <position position="410"/>
    </location>
</feature>
<evidence type="ECO:0000256" key="2">
    <source>
        <dbReference type="ARBA" id="ARBA00004889"/>
    </source>
</evidence>
<keyword evidence="10" id="KW-0210">Decarboxylase</keyword>
<keyword evidence="11" id="KW-0665">Pyrimidine biosynthesis</keyword>
<dbReference type="SUPFAM" id="SSF53271">
    <property type="entry name" value="PRTase-like"/>
    <property type="match status" value="1"/>
</dbReference>
<dbReference type="InterPro" id="IPR018089">
    <property type="entry name" value="OMPdecase_AS"/>
</dbReference>
<evidence type="ECO:0000313" key="21">
    <source>
        <dbReference type="EMBL" id="KAK1343971.1"/>
    </source>
</evidence>
<dbReference type="GO" id="GO:0006207">
    <property type="term" value="P:'de novo' pyrimidine nucleobase biosynthetic process"/>
    <property type="evidence" value="ECO:0007669"/>
    <property type="project" value="InterPro"/>
</dbReference>
<feature type="binding site" evidence="19">
    <location>
        <position position="546"/>
    </location>
    <ligand>
        <name>substrate</name>
    </ligand>
</feature>
<evidence type="ECO:0000256" key="15">
    <source>
        <dbReference type="ARBA" id="ARBA00051700"/>
    </source>
</evidence>
<evidence type="ECO:0000256" key="12">
    <source>
        <dbReference type="ARBA" id="ARBA00023239"/>
    </source>
</evidence>
<comment type="caution">
    <text evidence="21">The sequence shown here is derived from an EMBL/GenBank/DDBJ whole genome shotgun (WGS) entry which is preliminary data.</text>
</comment>
<evidence type="ECO:0000256" key="5">
    <source>
        <dbReference type="ARBA" id="ARBA00011971"/>
    </source>
</evidence>
<dbReference type="AlphaFoldDB" id="A0AA40I7J9"/>
<evidence type="ECO:0000256" key="11">
    <source>
        <dbReference type="ARBA" id="ARBA00022975"/>
    </source>
</evidence>
<dbReference type="SUPFAM" id="SSF51366">
    <property type="entry name" value="Ribulose-phoshate binding barrel"/>
    <property type="match status" value="1"/>
</dbReference>
<dbReference type="PANTHER" id="PTHR19278:SF9">
    <property type="entry name" value="URIDINE 5'-MONOPHOSPHATE SYNTHASE"/>
    <property type="match status" value="1"/>
</dbReference>
<dbReference type="HAMAP" id="MF_01208">
    <property type="entry name" value="PyrE"/>
    <property type="match status" value="1"/>
</dbReference>
<feature type="binding site" evidence="19">
    <location>
        <position position="547"/>
    </location>
    <ligand>
        <name>substrate</name>
    </ligand>
</feature>
<dbReference type="Gene3D" id="3.20.20.70">
    <property type="entry name" value="Aldolase class I"/>
    <property type="match status" value="1"/>
</dbReference>
<protein>
    <recommendedName>
        <fullName evidence="7">Uridine 5'-monophosphate synthase</fullName>
        <ecNumber evidence="5">2.4.2.10</ecNumber>
        <ecNumber evidence="6">4.1.1.23</ecNumber>
    </recommendedName>
</protein>
<keyword evidence="8" id="KW-0328">Glycosyltransferase</keyword>
<feature type="binding site" evidence="19">
    <location>
        <position position="355"/>
    </location>
    <ligand>
        <name>substrate</name>
    </ligand>
</feature>
<dbReference type="InterPro" id="IPR011060">
    <property type="entry name" value="RibuloseP-bd_barrel"/>
</dbReference>
<dbReference type="NCBIfam" id="TIGR01740">
    <property type="entry name" value="pyrF"/>
    <property type="match status" value="1"/>
</dbReference>
<comment type="similarity">
    <text evidence="4">In the C-terminal section; belongs to the OMP decarboxylase family.</text>
</comment>
<evidence type="ECO:0000256" key="1">
    <source>
        <dbReference type="ARBA" id="ARBA00004861"/>
    </source>
</evidence>
<gene>
    <name evidence="21" type="ORF">QTO34_014528</name>
</gene>
<dbReference type="SMART" id="SM00934">
    <property type="entry name" value="OMPdecase"/>
    <property type="match status" value="1"/>
</dbReference>
<evidence type="ECO:0000259" key="20">
    <source>
        <dbReference type="SMART" id="SM00934"/>
    </source>
</evidence>
<dbReference type="CDD" id="cd04725">
    <property type="entry name" value="OMP_decarboxylase_like"/>
    <property type="match status" value="1"/>
</dbReference>
<comment type="catalytic activity">
    <reaction evidence="14">
        <text>orotidine 5'-phosphate + H(+) = UMP + CO2</text>
        <dbReference type="Rhea" id="RHEA:11596"/>
        <dbReference type="ChEBI" id="CHEBI:15378"/>
        <dbReference type="ChEBI" id="CHEBI:16526"/>
        <dbReference type="ChEBI" id="CHEBI:57538"/>
        <dbReference type="ChEBI" id="CHEBI:57865"/>
        <dbReference type="EC" id="4.1.1.23"/>
    </reaction>
    <physiologicalReaction direction="left-to-right" evidence="14">
        <dbReference type="Rhea" id="RHEA:11597"/>
    </physiologicalReaction>
</comment>
<evidence type="ECO:0000313" key="22">
    <source>
        <dbReference type="Proteomes" id="UP001177744"/>
    </source>
</evidence>
<dbReference type="PROSITE" id="PS00156">
    <property type="entry name" value="OMPDECASE"/>
    <property type="match status" value="1"/>
</dbReference>
<proteinExistence type="inferred from homology"/>
<comment type="subunit">
    <text evidence="17">Homodimer; dimerization is required for enzymatic activity.</text>
</comment>
<evidence type="ECO:0000256" key="16">
    <source>
        <dbReference type="ARBA" id="ARBA00060327"/>
    </source>
</evidence>
<evidence type="ECO:0000256" key="3">
    <source>
        <dbReference type="ARBA" id="ARBA00006221"/>
    </source>
</evidence>
<evidence type="ECO:0000256" key="14">
    <source>
        <dbReference type="ARBA" id="ARBA00051583"/>
    </source>
</evidence>
<dbReference type="Proteomes" id="UP001177744">
    <property type="component" value="Unassembled WGS sequence"/>
</dbReference>
<feature type="active site" description="For OMPdecase activity" evidence="18">
    <location>
        <position position="413"/>
    </location>
</feature>
<organism evidence="21 22">
    <name type="scientific">Cnephaeus nilssonii</name>
    <name type="common">Northern bat</name>
    <name type="synonym">Eptesicus nilssonii</name>
    <dbReference type="NCBI Taxonomy" id="3371016"/>
    <lineage>
        <taxon>Eukaryota</taxon>
        <taxon>Metazoa</taxon>
        <taxon>Chordata</taxon>
        <taxon>Craniata</taxon>
        <taxon>Vertebrata</taxon>
        <taxon>Euteleostomi</taxon>
        <taxon>Mammalia</taxon>
        <taxon>Eutheria</taxon>
        <taxon>Laurasiatheria</taxon>
        <taxon>Chiroptera</taxon>
        <taxon>Yangochiroptera</taxon>
        <taxon>Vespertilionidae</taxon>
        <taxon>Cnephaeus</taxon>
    </lineage>
</organism>
<keyword evidence="13" id="KW-0511">Multifunctional enzyme</keyword>
<dbReference type="InterPro" id="IPR023031">
    <property type="entry name" value="OPRT"/>
</dbReference>
<dbReference type="InterPro" id="IPR000836">
    <property type="entry name" value="PRTase_dom"/>
</dbReference>
<comment type="function">
    <text evidence="16">Bifunctional enzyme catalyzing the last two steps of de novo pyrimidine biosynthesis, orotate phosphoribosyltransferase (OPRT), which converts orotate to orotidine-5'-monophosphate (OMP), and orotidine-5'-monophosphate decarboxylase (ODC), the terminal enzymatic reaction that decarboxylates OMP to uridine monophosphate (UMP).</text>
</comment>
<dbReference type="GO" id="GO:0004590">
    <property type="term" value="F:orotidine-5'-phosphate decarboxylase activity"/>
    <property type="evidence" value="ECO:0007669"/>
    <property type="project" value="UniProtKB-EC"/>
</dbReference>
<dbReference type="GO" id="GO:0004588">
    <property type="term" value="F:orotate phosphoribosyltransferase activity"/>
    <property type="evidence" value="ECO:0007669"/>
    <property type="project" value="UniProtKB-EC"/>
</dbReference>
<name>A0AA40I7J9_CNENI</name>
<dbReference type="Pfam" id="PF00215">
    <property type="entry name" value="OMPdecase"/>
    <property type="match status" value="1"/>
</dbReference>
<evidence type="ECO:0000256" key="7">
    <source>
        <dbReference type="ARBA" id="ARBA00015047"/>
    </source>
</evidence>
<reference evidence="21" key="1">
    <citation type="submission" date="2023-06" db="EMBL/GenBank/DDBJ databases">
        <title>Reference genome for the Northern bat (Eptesicus nilssonii), a most northern bat species.</title>
        <authorList>
            <person name="Laine V.N."/>
            <person name="Pulliainen A.T."/>
            <person name="Lilley T.M."/>
        </authorList>
    </citation>
    <scope>NUCLEOTIDE SEQUENCE</scope>
    <source>
        <strain evidence="21">BLF_Eptnil</strain>
        <tissue evidence="21">Kidney</tissue>
    </source>
</reference>
<sequence length="576" mass="62602">MAAADAVLGSLVKGLYDAQAFKFGNFVLKSGLSSPVYVDLRGIVSRPRLLSQVSARKRDELGGWRKRGSGDGGRRLGLGCQWELSRRVDPTVSLGSQFEKPGGQELFVFGGDPESSLLSYPPTLTRGLQESGLQFGALSRIDVLKDFCVAELLFQTAQNAGINFDTVCGVPYTALPLATVICSTNQIPMLIRRKETKDYGTKRLVEGAINPGENCLIIEDVITSGSSVLETVEVLQKEGLKVTDVIVLLDREQGGKDKLQAHGLHLHSVCTLSKVLEILEQQKKIDAEMVERVKKFIQENVFVAADHNGSLPSIKKAPKELSFGARAELPGIHPVASKLLRLMQKKETNLCLSADISESRELLQLADALGPSICMLKTHVDILNDFTLDVMKELTSLAKHHEFLIFEDRKFADIGNTVKKQYEGGVFKIASWADVVNAHVVPGSGVVKGLQEVGLSLHRGCLLIAEMSSAGSLATGDYTKAAVRMAEEHSEFVFGFISGSRVSMKPEFLHLTPGVQLEAGGDNLGQQYNSPQEVIGKRGSDIIIVGRGIIASANRLEAAEMYRKAAWEAYLSRLGV</sequence>
<keyword evidence="9" id="KW-0808">Transferase</keyword>
<evidence type="ECO:0000256" key="4">
    <source>
        <dbReference type="ARBA" id="ARBA00009769"/>
    </source>
</evidence>
<comment type="similarity">
    <text evidence="3">In the N-terminal section; belongs to the purine/pyrimidine phosphoribosyltransferase family.</text>
</comment>
<dbReference type="CDD" id="cd06223">
    <property type="entry name" value="PRTases_typeI"/>
    <property type="match status" value="1"/>
</dbReference>
<feature type="binding site" evidence="19">
    <location>
        <position position="526"/>
    </location>
    <ligand>
        <name>substrate</name>
    </ligand>
</feature>
<evidence type="ECO:0000256" key="8">
    <source>
        <dbReference type="ARBA" id="ARBA00022676"/>
    </source>
</evidence>
<feature type="active site" description="For OMPdecase activity" evidence="18">
    <location>
        <position position="408"/>
    </location>
</feature>
<dbReference type="EC" id="4.1.1.23" evidence="6"/>
<feature type="domain" description="Orotidine 5'-phosphate decarboxylase" evidence="20">
    <location>
        <begin position="349"/>
        <end position="562"/>
    </location>
</feature>
<dbReference type="Pfam" id="PF00156">
    <property type="entry name" value="Pribosyltran"/>
    <property type="match status" value="1"/>
</dbReference>
<evidence type="ECO:0000256" key="17">
    <source>
        <dbReference type="ARBA" id="ARBA00063898"/>
    </source>
</evidence>